<dbReference type="AlphaFoldDB" id="A0A167USZ4"/>
<evidence type="ECO:0000313" key="3">
    <source>
        <dbReference type="Proteomes" id="UP000242877"/>
    </source>
</evidence>
<accession>A0A167USZ4</accession>
<feature type="compositionally biased region" description="Basic and acidic residues" evidence="1">
    <location>
        <begin position="89"/>
        <end position="103"/>
    </location>
</feature>
<feature type="compositionally biased region" description="Low complexity" evidence="1">
    <location>
        <begin position="372"/>
        <end position="385"/>
    </location>
</feature>
<feature type="compositionally biased region" description="Basic and acidic residues" evidence="1">
    <location>
        <begin position="35"/>
        <end position="56"/>
    </location>
</feature>
<proteinExistence type="predicted"/>
<feature type="region of interest" description="Disordered" evidence="1">
    <location>
        <begin position="372"/>
        <end position="407"/>
    </location>
</feature>
<dbReference type="Proteomes" id="UP000242877">
    <property type="component" value="Unassembled WGS sequence"/>
</dbReference>
<feature type="compositionally biased region" description="Low complexity" evidence="1">
    <location>
        <begin position="17"/>
        <end position="31"/>
    </location>
</feature>
<evidence type="ECO:0000313" key="2">
    <source>
        <dbReference type="EMBL" id="KZZ86569.1"/>
    </source>
</evidence>
<feature type="region of interest" description="Disordered" evidence="1">
    <location>
        <begin position="1"/>
        <end position="150"/>
    </location>
</feature>
<keyword evidence="3" id="KW-1185">Reference proteome</keyword>
<reference evidence="2 3" key="1">
    <citation type="journal article" date="2016" name="Genome Biol. Evol.">
        <title>Divergent and convergent evolution of fungal pathogenicity.</title>
        <authorList>
            <person name="Shang Y."/>
            <person name="Xiao G."/>
            <person name="Zheng P."/>
            <person name="Cen K."/>
            <person name="Zhan S."/>
            <person name="Wang C."/>
        </authorList>
    </citation>
    <scope>NUCLEOTIDE SEQUENCE [LARGE SCALE GENOMIC DNA]</scope>
    <source>
        <strain evidence="2 3">ARSEF 7405</strain>
    </source>
</reference>
<dbReference type="EMBL" id="AZGZ01000063">
    <property type="protein sequence ID" value="KZZ86569.1"/>
    <property type="molecule type" value="Genomic_DNA"/>
</dbReference>
<dbReference type="OrthoDB" id="4207294at2759"/>
<gene>
    <name evidence="2" type="ORF">AAP_06432</name>
</gene>
<comment type="caution">
    <text evidence="2">The sequence shown here is derived from an EMBL/GenBank/DDBJ whole genome shotgun (WGS) entry which is preliminary data.</text>
</comment>
<dbReference type="VEuPathDB" id="FungiDB:AAP_06432"/>
<evidence type="ECO:0000256" key="1">
    <source>
        <dbReference type="SAM" id="MobiDB-lite"/>
    </source>
</evidence>
<protein>
    <recommendedName>
        <fullName evidence="4">Retrotransposon gag protein</fullName>
    </recommendedName>
</protein>
<sequence>MPPKRKVGGTGTSCDDAVAAAPAPNSGTAAPTDGEDQRLLRTSSRHEQPESGHPVDCDPPAQTEQDTEDLQPTGAAPTEEPYVTLTETQKTHHELMRELEALRQENASLRQRPVRRQASPHDEESPAQRPRFSSPPAEVSAADSGLGLRPTVPSTSSAVVSAATLTAPAAGFAPLSAVGVPNVAPGVDLAPLLKQRQSARLSRAGDPSVKIDGSDRRAFRPWERAISQKIQANLPVLLYHSEQIDFALSQMSGNLLTSMSHWISVRPDATFQAFLSEVESFLGVQFLAQEAREKLRSIRQSYPNETVSELYTRMVPLFNDAHTPTPEQIERFLDAIHGNIARNLSSGRYDSLEQLRDVAVLAEARYRRFDTARSSSSRSSGTRGSLRSRDTSSHDAPSQFGAPLSSDHYANNRKLCPTITKPAGWLGLWVAPSTTQSRVTPRDRERLKSQLRCFSCRGSGHTSGFAQCPMHVADSSKRFNMINALASASESSATQDPPKN</sequence>
<name>A0A167USZ4_9EURO</name>
<evidence type="ECO:0008006" key="4">
    <source>
        <dbReference type="Google" id="ProtNLM"/>
    </source>
</evidence>
<organism evidence="2 3">
    <name type="scientific">Ascosphaera apis ARSEF 7405</name>
    <dbReference type="NCBI Taxonomy" id="392613"/>
    <lineage>
        <taxon>Eukaryota</taxon>
        <taxon>Fungi</taxon>
        <taxon>Dikarya</taxon>
        <taxon>Ascomycota</taxon>
        <taxon>Pezizomycotina</taxon>
        <taxon>Eurotiomycetes</taxon>
        <taxon>Eurotiomycetidae</taxon>
        <taxon>Onygenales</taxon>
        <taxon>Ascosphaeraceae</taxon>
        <taxon>Ascosphaera</taxon>
    </lineage>
</organism>